<dbReference type="Proteomes" id="UP000265515">
    <property type="component" value="Unassembled WGS sequence"/>
</dbReference>
<dbReference type="Pfam" id="PF05608">
    <property type="entry name" value="RTE1"/>
    <property type="match status" value="1"/>
</dbReference>
<accession>A0A388KM85</accession>
<dbReference type="GO" id="GO:0010104">
    <property type="term" value="P:regulation of ethylene-activated signaling pathway"/>
    <property type="evidence" value="ECO:0007669"/>
    <property type="project" value="TreeGrafter"/>
</dbReference>
<gene>
    <name evidence="1" type="ORF">CBR_g8463</name>
</gene>
<keyword evidence="2" id="KW-1185">Reference proteome</keyword>
<dbReference type="GO" id="GO:0005783">
    <property type="term" value="C:endoplasmic reticulum"/>
    <property type="evidence" value="ECO:0007669"/>
    <property type="project" value="TreeGrafter"/>
</dbReference>
<dbReference type="PANTHER" id="PTHR20921">
    <property type="entry name" value="TRANSMEMBRANE PROTEIN 222"/>
    <property type="match status" value="1"/>
</dbReference>
<organism evidence="1 2">
    <name type="scientific">Chara braunii</name>
    <name type="common">Braun's stonewort</name>
    <dbReference type="NCBI Taxonomy" id="69332"/>
    <lineage>
        <taxon>Eukaryota</taxon>
        <taxon>Viridiplantae</taxon>
        <taxon>Streptophyta</taxon>
        <taxon>Charophyceae</taxon>
        <taxon>Charales</taxon>
        <taxon>Characeae</taxon>
        <taxon>Chara</taxon>
    </lineage>
</organism>
<name>A0A388KM85_CHABU</name>
<reference evidence="1 2" key="1">
    <citation type="journal article" date="2018" name="Cell">
        <title>The Chara Genome: Secondary Complexity and Implications for Plant Terrestrialization.</title>
        <authorList>
            <person name="Nishiyama T."/>
            <person name="Sakayama H."/>
            <person name="Vries J.D."/>
            <person name="Buschmann H."/>
            <person name="Saint-Marcoux D."/>
            <person name="Ullrich K.K."/>
            <person name="Haas F.B."/>
            <person name="Vanderstraeten L."/>
            <person name="Becker D."/>
            <person name="Lang D."/>
            <person name="Vosolsobe S."/>
            <person name="Rombauts S."/>
            <person name="Wilhelmsson P.K.I."/>
            <person name="Janitza P."/>
            <person name="Kern R."/>
            <person name="Heyl A."/>
            <person name="Rumpler F."/>
            <person name="Villalobos L.I.A.C."/>
            <person name="Clay J.M."/>
            <person name="Skokan R."/>
            <person name="Toyoda A."/>
            <person name="Suzuki Y."/>
            <person name="Kagoshima H."/>
            <person name="Schijlen E."/>
            <person name="Tajeshwar N."/>
            <person name="Catarino B."/>
            <person name="Hetherington A.J."/>
            <person name="Saltykova A."/>
            <person name="Bonnot C."/>
            <person name="Breuninger H."/>
            <person name="Symeonidi A."/>
            <person name="Radhakrishnan G.V."/>
            <person name="Van Nieuwerburgh F."/>
            <person name="Deforce D."/>
            <person name="Chang C."/>
            <person name="Karol K.G."/>
            <person name="Hedrich R."/>
            <person name="Ulvskov P."/>
            <person name="Glockner G."/>
            <person name="Delwiche C.F."/>
            <person name="Petrasek J."/>
            <person name="Van de Peer Y."/>
            <person name="Friml J."/>
            <person name="Beilby M."/>
            <person name="Dolan L."/>
            <person name="Kohara Y."/>
            <person name="Sugano S."/>
            <person name="Fujiyama A."/>
            <person name="Delaux P.-M."/>
            <person name="Quint M."/>
            <person name="TheiBen G."/>
            <person name="Hagemann M."/>
            <person name="Harholt J."/>
            <person name="Dunand C."/>
            <person name="Zachgo S."/>
            <person name="Langdale J."/>
            <person name="Maumus F."/>
            <person name="Straeten D.V.D."/>
            <person name="Gould S.B."/>
            <person name="Rensing S.A."/>
        </authorList>
    </citation>
    <scope>NUCLEOTIDE SEQUENCE [LARGE SCALE GENOMIC DNA]</scope>
    <source>
        <strain evidence="1 2">S276</strain>
    </source>
</reference>
<dbReference type="GO" id="GO:0005794">
    <property type="term" value="C:Golgi apparatus"/>
    <property type="evidence" value="ECO:0007669"/>
    <property type="project" value="TreeGrafter"/>
</dbReference>
<protein>
    <submittedName>
        <fullName evidence="1">Uncharacterized protein</fullName>
    </submittedName>
</protein>
<dbReference type="Gramene" id="GBG71161">
    <property type="protein sequence ID" value="GBG71161"/>
    <property type="gene ID" value="CBR_g8463"/>
</dbReference>
<dbReference type="AlphaFoldDB" id="A0A388KM85"/>
<dbReference type="GO" id="GO:0009723">
    <property type="term" value="P:response to ethylene"/>
    <property type="evidence" value="ECO:0007669"/>
    <property type="project" value="TreeGrafter"/>
</dbReference>
<dbReference type="InterPro" id="IPR008496">
    <property type="entry name" value="TMEM222/RTE1"/>
</dbReference>
<dbReference type="OrthoDB" id="267284at2759"/>
<dbReference type="EMBL" id="BFEA01000142">
    <property type="protein sequence ID" value="GBG71161.1"/>
    <property type="molecule type" value="Genomic_DNA"/>
</dbReference>
<dbReference type="PANTHER" id="PTHR20921:SF0">
    <property type="entry name" value="TRANSMEMBRANE PROTEIN 222"/>
    <property type="match status" value="1"/>
</dbReference>
<evidence type="ECO:0000313" key="2">
    <source>
        <dbReference type="Proteomes" id="UP000265515"/>
    </source>
</evidence>
<evidence type="ECO:0000313" key="1">
    <source>
        <dbReference type="EMBL" id="GBG71161.1"/>
    </source>
</evidence>
<proteinExistence type="predicted"/>
<comment type="caution">
    <text evidence="1">The sequence shown here is derived from an EMBL/GenBank/DDBJ whole genome shotgun (WGS) entry which is preliminary data.</text>
</comment>
<sequence length="77" mass="8667">MDRRSCLSVRTGGLSWDKATSNQDGVLKFQDRMCDLFTCNCHSFVATCLNRMAYFSRLCAVEYCGFGVSCRFQDSVG</sequence>